<dbReference type="InterPro" id="IPR011010">
    <property type="entry name" value="DNA_brk_join_enz"/>
</dbReference>
<proteinExistence type="predicted"/>
<protein>
    <submittedName>
        <fullName evidence="3">Tyrosine-type recombinase/integrase</fullName>
    </submittedName>
</protein>
<evidence type="ECO:0000256" key="1">
    <source>
        <dbReference type="ARBA" id="ARBA00023172"/>
    </source>
</evidence>
<sequence>MQKPKRANSRRVIDIDKITLSILEDWRALQRKDYKRLGLSYTKQHFPVSTRFDKYEEKMEFPRLASTNDTLTKFFKNHLELPKITVHGFRHTHASLLFEAGAAIKAVQVQLGHIKKSNDYGRLHACLRGSKRENHKIDT</sequence>
<dbReference type="InterPro" id="IPR013762">
    <property type="entry name" value="Integrase-like_cat_sf"/>
</dbReference>
<reference evidence="4" key="1">
    <citation type="journal article" date="2019" name="Int. J. Syst. Evol. Microbiol.">
        <title>The Global Catalogue of Microorganisms (GCM) 10K type strain sequencing project: providing services to taxonomists for standard genome sequencing and annotation.</title>
        <authorList>
            <consortium name="The Broad Institute Genomics Platform"/>
            <consortium name="The Broad Institute Genome Sequencing Center for Infectious Disease"/>
            <person name="Wu L."/>
            <person name="Ma J."/>
        </authorList>
    </citation>
    <scope>NUCLEOTIDE SEQUENCE [LARGE SCALE GENOMIC DNA]</scope>
    <source>
        <strain evidence="4">CGMCC 4.7426</strain>
    </source>
</reference>
<gene>
    <name evidence="3" type="ORF">ACFO3D_03720</name>
</gene>
<dbReference type="Gene3D" id="1.10.443.10">
    <property type="entry name" value="Intergrase catalytic core"/>
    <property type="match status" value="1"/>
</dbReference>
<name>A0ABV9DHN7_9BACI</name>
<evidence type="ECO:0000313" key="3">
    <source>
        <dbReference type="EMBL" id="MFC4557314.1"/>
    </source>
</evidence>
<dbReference type="Pfam" id="PF00589">
    <property type="entry name" value="Phage_integrase"/>
    <property type="match status" value="1"/>
</dbReference>
<feature type="domain" description="Tyr recombinase" evidence="2">
    <location>
        <begin position="78"/>
        <end position="115"/>
    </location>
</feature>
<keyword evidence="1" id="KW-0233">DNA recombination</keyword>
<dbReference type="SUPFAM" id="SSF56349">
    <property type="entry name" value="DNA breaking-rejoining enzymes"/>
    <property type="match status" value="1"/>
</dbReference>
<accession>A0ABV9DHN7</accession>
<dbReference type="InterPro" id="IPR002104">
    <property type="entry name" value="Integrase_catalytic"/>
</dbReference>
<evidence type="ECO:0000259" key="2">
    <source>
        <dbReference type="Pfam" id="PF00589"/>
    </source>
</evidence>
<comment type="caution">
    <text evidence="3">The sequence shown here is derived from an EMBL/GenBank/DDBJ whole genome shotgun (WGS) entry which is preliminary data.</text>
</comment>
<dbReference type="Proteomes" id="UP001595989">
    <property type="component" value="Unassembled WGS sequence"/>
</dbReference>
<evidence type="ECO:0000313" key="4">
    <source>
        <dbReference type="Proteomes" id="UP001595989"/>
    </source>
</evidence>
<dbReference type="EMBL" id="JBHSFU010000003">
    <property type="protein sequence ID" value="MFC4557314.1"/>
    <property type="molecule type" value="Genomic_DNA"/>
</dbReference>
<keyword evidence="4" id="KW-1185">Reference proteome</keyword>
<organism evidence="3 4">
    <name type="scientific">Virgibacillus kekensis</name>
    <dbReference type="NCBI Taxonomy" id="202261"/>
    <lineage>
        <taxon>Bacteria</taxon>
        <taxon>Bacillati</taxon>
        <taxon>Bacillota</taxon>
        <taxon>Bacilli</taxon>
        <taxon>Bacillales</taxon>
        <taxon>Bacillaceae</taxon>
        <taxon>Virgibacillus</taxon>
    </lineage>
</organism>